<dbReference type="SUPFAM" id="SSF48452">
    <property type="entry name" value="TPR-like"/>
    <property type="match status" value="1"/>
</dbReference>
<protein>
    <submittedName>
        <fullName evidence="4">Tetratricopeptide repeat protein</fullName>
    </submittedName>
</protein>
<keyword evidence="2 3" id="KW-0802">TPR repeat</keyword>
<name>A0A8E7EGA0_9EURY</name>
<proteinExistence type="predicted"/>
<dbReference type="Pfam" id="PF00515">
    <property type="entry name" value="TPR_1"/>
    <property type="match status" value="1"/>
</dbReference>
<dbReference type="RefSeq" id="WP_214418432.1">
    <property type="nucleotide sequence ID" value="NZ_CP075546.1"/>
</dbReference>
<accession>A0A8E7EGA0</accession>
<dbReference type="SMART" id="SM00028">
    <property type="entry name" value="TPR"/>
    <property type="match status" value="9"/>
</dbReference>
<dbReference type="EMBL" id="CP075546">
    <property type="protein sequence ID" value="QVV87612.1"/>
    <property type="molecule type" value="Genomic_DNA"/>
</dbReference>
<feature type="repeat" description="TPR" evidence="3">
    <location>
        <begin position="151"/>
        <end position="184"/>
    </location>
</feature>
<dbReference type="PANTHER" id="PTHR44943:SF4">
    <property type="entry name" value="TPR REPEAT-CONTAINING PROTEIN MJ0798"/>
    <property type="match status" value="1"/>
</dbReference>
<evidence type="ECO:0000313" key="5">
    <source>
        <dbReference type="Proteomes" id="UP000680656"/>
    </source>
</evidence>
<evidence type="ECO:0000256" key="3">
    <source>
        <dbReference type="PROSITE-ProRule" id="PRU00339"/>
    </source>
</evidence>
<dbReference type="AlphaFoldDB" id="A0A8E7EGA0"/>
<dbReference type="InterPro" id="IPR011990">
    <property type="entry name" value="TPR-like_helical_dom_sf"/>
</dbReference>
<sequence>MKFILPFLVLLIIICVVSGAEDNTSVENITLEDLINENDYVLSHDSQNLTALQFRALIFFNEKQYPEAIKAAEQCLVVDKTCSFAWHIIGSSWGFLNQPEKAVEAFQNVVSLNPDDPVQFNVQGVALSRTEKFNEAIQAFQKATALNPSYAAAWNNMGVTFYGMKEYDKALSAFDKAISFKPDEPEFYSNKGYVLLQKGDYYGALSSAKTARNMDLTCVPAWFVSGEAQFHNHNWKDAFFSFDGGFNALAKNELWYYQGAKNTQITKDMQPMDAYYVAIASNVKFTGMWERTTIINYKIKRYQDTIDVYDQILAITPDYAEGWKKKGYCAIKTERMESARDAYKRAMEFYPNDPEVLSSYGYATGMLGDYLDAMKNIDKAIEVEPGYSRSYLFKGLINSFYGQRDDAIAALQKGLEFGGDKSEMFDALSNVQFKNGDVIGGSISSFRSILGF</sequence>
<evidence type="ECO:0000256" key="2">
    <source>
        <dbReference type="ARBA" id="ARBA00022803"/>
    </source>
</evidence>
<dbReference type="PROSITE" id="PS50005">
    <property type="entry name" value="TPR"/>
    <property type="match status" value="5"/>
</dbReference>
<dbReference type="PROSITE" id="PS50293">
    <property type="entry name" value="TPR_REGION"/>
    <property type="match status" value="1"/>
</dbReference>
<feature type="repeat" description="TPR" evidence="3">
    <location>
        <begin position="117"/>
        <end position="150"/>
    </location>
</feature>
<dbReference type="Gene3D" id="1.25.40.10">
    <property type="entry name" value="Tetratricopeptide repeat domain"/>
    <property type="match status" value="2"/>
</dbReference>
<evidence type="ECO:0000313" key="4">
    <source>
        <dbReference type="EMBL" id="QVV87612.1"/>
    </source>
</evidence>
<dbReference type="GeneID" id="65097429"/>
<dbReference type="Pfam" id="PF13181">
    <property type="entry name" value="TPR_8"/>
    <property type="match status" value="2"/>
</dbReference>
<keyword evidence="5" id="KW-1185">Reference proteome</keyword>
<dbReference type="Proteomes" id="UP000680656">
    <property type="component" value="Chromosome"/>
</dbReference>
<dbReference type="Pfam" id="PF14559">
    <property type="entry name" value="TPR_19"/>
    <property type="match status" value="1"/>
</dbReference>
<gene>
    <name evidence="4" type="ORF">KHC33_09555</name>
</gene>
<dbReference type="InterPro" id="IPR051685">
    <property type="entry name" value="Ycf3/AcsC/BcsC/TPR_MFPF"/>
</dbReference>
<dbReference type="InterPro" id="IPR019734">
    <property type="entry name" value="TPR_rpt"/>
</dbReference>
<evidence type="ECO:0000256" key="1">
    <source>
        <dbReference type="ARBA" id="ARBA00022737"/>
    </source>
</evidence>
<feature type="repeat" description="TPR" evidence="3">
    <location>
        <begin position="83"/>
        <end position="116"/>
    </location>
</feature>
<organism evidence="4 5">
    <name type="scientific">Methanospirillum purgamenti</name>
    <dbReference type="NCBI Taxonomy" id="2834276"/>
    <lineage>
        <taxon>Archaea</taxon>
        <taxon>Methanobacteriati</taxon>
        <taxon>Methanobacteriota</taxon>
        <taxon>Stenosarchaea group</taxon>
        <taxon>Methanomicrobia</taxon>
        <taxon>Methanomicrobiales</taxon>
        <taxon>Methanospirillaceae</taxon>
        <taxon>Methanospirillum</taxon>
    </lineage>
</organism>
<dbReference type="PANTHER" id="PTHR44943">
    <property type="entry name" value="CELLULOSE SYNTHASE OPERON PROTEIN C"/>
    <property type="match status" value="1"/>
</dbReference>
<dbReference type="SUPFAM" id="SSF48439">
    <property type="entry name" value="Protein prenylyltransferase"/>
    <property type="match status" value="1"/>
</dbReference>
<reference evidence="4 5" key="1">
    <citation type="submission" date="2021-05" db="EMBL/GenBank/DDBJ databases">
        <title>A novel Methanospirillum isolate from a pyrite-forming mixed culture.</title>
        <authorList>
            <person name="Bunk B."/>
            <person name="Sproer C."/>
            <person name="Spring S."/>
            <person name="Pester M."/>
        </authorList>
    </citation>
    <scope>NUCLEOTIDE SEQUENCE [LARGE SCALE GENOMIC DNA]</scope>
    <source>
        <strain evidence="4 5">J.3.6.1-F.2.7.3</strain>
    </source>
</reference>
<feature type="repeat" description="TPR" evidence="3">
    <location>
        <begin position="320"/>
        <end position="353"/>
    </location>
</feature>
<keyword evidence="1" id="KW-0677">Repeat</keyword>
<feature type="repeat" description="TPR" evidence="3">
    <location>
        <begin position="354"/>
        <end position="387"/>
    </location>
</feature>
<dbReference type="KEGG" id="mrtj:KHC33_09555"/>